<dbReference type="EMBL" id="QGLC01000023">
    <property type="protein sequence ID" value="RAL68875.1"/>
    <property type="molecule type" value="Genomic_DNA"/>
</dbReference>
<comment type="caution">
    <text evidence="2">The sequence shown here is derived from an EMBL/GenBank/DDBJ whole genome shotgun (WGS) entry which is preliminary data.</text>
</comment>
<organism evidence="2 3">
    <name type="scientific">Dehalococcoides mccartyi</name>
    <dbReference type="NCBI Taxonomy" id="61435"/>
    <lineage>
        <taxon>Bacteria</taxon>
        <taxon>Bacillati</taxon>
        <taxon>Chloroflexota</taxon>
        <taxon>Dehalococcoidia</taxon>
        <taxon>Dehalococcoidales</taxon>
        <taxon>Dehalococcoidaceae</taxon>
        <taxon>Dehalococcoides</taxon>
    </lineage>
</organism>
<evidence type="ECO:0000256" key="1">
    <source>
        <dbReference type="SAM" id="Phobius"/>
    </source>
</evidence>
<feature type="transmembrane region" description="Helical" evidence="1">
    <location>
        <begin position="20"/>
        <end position="40"/>
    </location>
</feature>
<dbReference type="AlphaFoldDB" id="A0A328EJF7"/>
<name>A0A328EJF7_9CHLR</name>
<keyword evidence="1" id="KW-0472">Membrane</keyword>
<evidence type="ECO:0000313" key="3">
    <source>
        <dbReference type="Proteomes" id="UP000249146"/>
    </source>
</evidence>
<gene>
    <name evidence="2" type="ORF">C1G87_1540</name>
</gene>
<reference evidence="2 3" key="1">
    <citation type="submission" date="2018-05" db="EMBL/GenBank/DDBJ databases">
        <title>Draft genome sequences of Dehalococcoides mccartyi strains RC and KS.</title>
        <authorList>
            <person name="Higgins S.A."/>
            <person name="Padilla-Crespo E."/>
            <person name="Loeffler F.E."/>
        </authorList>
    </citation>
    <scope>NUCLEOTIDE SEQUENCE [LARGE SCALE GENOMIC DNA]</scope>
    <source>
        <strain evidence="2 3">RC</strain>
    </source>
</reference>
<keyword evidence="1" id="KW-1133">Transmembrane helix</keyword>
<accession>A0A328EJF7</accession>
<keyword evidence="1" id="KW-0812">Transmembrane</keyword>
<protein>
    <submittedName>
        <fullName evidence="2">Tetrachloroethene reductive dehalogenase TceA membrane-bound subunit</fullName>
    </submittedName>
</protein>
<evidence type="ECO:0000313" key="2">
    <source>
        <dbReference type="EMBL" id="RAL68875.1"/>
    </source>
</evidence>
<sequence>MLLFTVQNYLGSYVEIEPKAATMFLLVTGLPSLILLALTWQLAARRIKKA</sequence>
<dbReference type="Proteomes" id="UP000249146">
    <property type="component" value="Unassembled WGS sequence"/>
</dbReference>
<proteinExistence type="predicted"/>